<keyword evidence="1" id="KW-0808">Transferase</keyword>
<feature type="region of interest" description="Disordered" evidence="4">
    <location>
        <begin position="334"/>
        <end position="382"/>
    </location>
</feature>
<dbReference type="PANTHER" id="PTHR31469">
    <property type="entry name" value="OS07G0633600 PROTEIN"/>
    <property type="match status" value="1"/>
</dbReference>
<name>A0AAD8YLQ7_9STRA</name>
<dbReference type="AlphaFoldDB" id="A0AAD8YLQ7"/>
<evidence type="ECO:0000256" key="1">
    <source>
        <dbReference type="ARBA" id="ARBA00022679"/>
    </source>
</evidence>
<organism evidence="5 6">
    <name type="scientific">Skeletonema marinoi</name>
    <dbReference type="NCBI Taxonomy" id="267567"/>
    <lineage>
        <taxon>Eukaryota</taxon>
        <taxon>Sar</taxon>
        <taxon>Stramenopiles</taxon>
        <taxon>Ochrophyta</taxon>
        <taxon>Bacillariophyta</taxon>
        <taxon>Coscinodiscophyceae</taxon>
        <taxon>Thalassiosirophycidae</taxon>
        <taxon>Thalassiosirales</taxon>
        <taxon>Skeletonemataceae</taxon>
        <taxon>Skeletonema</taxon>
        <taxon>Skeletonema marinoi-dohrnii complex</taxon>
    </lineage>
</organism>
<feature type="compositionally biased region" description="Basic and acidic residues" evidence="4">
    <location>
        <begin position="334"/>
        <end position="347"/>
    </location>
</feature>
<sequence length="711" mass="78935">MPPCSNSCSDEEQQPAGLSTAECPGPKSSAMKREVGGGGAYPSGHGKADSNNSSSIEEGISNINAQMERTSLHQLSHSLSCSSKSLTNSAPTILVHTPDDNSYHRVHRPIRSAMVSRTLHESLHRGKQAGREEKKVRSQSAVSFDQVNIREYERILGDNPSCTSGPPLSIGWKFSPDPMVISVDDYEDGKGDTPRYKSQFLVPKQIREQMLKEHAGVSRRDIVSTVRGIQKQKSQRRKTAANLNMQGTEEKVETVRRSLQKVIGKRKSFSKEEKKLWDGAHERAVEKAKDLENSIRKGESISMRNVYSVGTPANCILPSRRASGEYYHLSAEEKHAVADPRRVSEGEAKEEEVAPTSIDHEVVSEGAGRDTVPSQEPGSESLRRSIVICEEIDDDDIFDQIVALDSTTYLKMNHLGGHAKVEEQKKKKQSALKLQSAVLDTGEKPPPPVHDLAGLSCSDHGGPSDDLAKEMIYWSDIPSDDAFVSPIGANSKKRKYLTFEPDGGGFNNIRMSMETMIVMAHAMSRTLVMPPSQGMYLLRKGSGKKHFSFDDFYHLEQVGYEHAGLHVISMEEFLKTEAMTGNLFNKTTGDVAFPPNNRTNWDGIDPKPLKEYLRDVTLTPLNWTPGSCLVAFPSDDGPEHFAELDEMMKEVNANFPRVQEFINKPVPVNAPATERLREAVAGQVKQLCVYDEKMQDAPVVHFMCYHKMRGE</sequence>
<keyword evidence="2" id="KW-0294">Fucose metabolism</keyword>
<protein>
    <submittedName>
        <fullName evidence="5">Uncharacterized protein</fullName>
    </submittedName>
</protein>
<evidence type="ECO:0000313" key="6">
    <source>
        <dbReference type="Proteomes" id="UP001224775"/>
    </source>
</evidence>
<proteinExistence type="predicted"/>
<dbReference type="Proteomes" id="UP001224775">
    <property type="component" value="Unassembled WGS sequence"/>
</dbReference>
<dbReference type="InterPro" id="IPR019378">
    <property type="entry name" value="GDP-Fuc_O-FucTrfase"/>
</dbReference>
<dbReference type="GO" id="GO:0016740">
    <property type="term" value="F:transferase activity"/>
    <property type="evidence" value="ECO:0007669"/>
    <property type="project" value="UniProtKB-KW"/>
</dbReference>
<evidence type="ECO:0000256" key="2">
    <source>
        <dbReference type="ARBA" id="ARBA00023253"/>
    </source>
</evidence>
<evidence type="ECO:0000256" key="3">
    <source>
        <dbReference type="ARBA" id="ARBA00023277"/>
    </source>
</evidence>
<keyword evidence="6" id="KW-1185">Reference proteome</keyword>
<dbReference type="EMBL" id="JATAAI010000001">
    <property type="protein sequence ID" value="KAK1748944.1"/>
    <property type="molecule type" value="Genomic_DNA"/>
</dbReference>
<evidence type="ECO:0000256" key="4">
    <source>
        <dbReference type="SAM" id="MobiDB-lite"/>
    </source>
</evidence>
<feature type="region of interest" description="Disordered" evidence="4">
    <location>
        <begin position="1"/>
        <end position="56"/>
    </location>
</feature>
<gene>
    <name evidence="5" type="ORF">QTG54_000883</name>
</gene>
<reference evidence="5" key="1">
    <citation type="submission" date="2023-06" db="EMBL/GenBank/DDBJ databases">
        <title>Survivors Of The Sea: Transcriptome response of Skeletonema marinoi to long-term dormancy.</title>
        <authorList>
            <person name="Pinder M.I.M."/>
            <person name="Kourtchenko O."/>
            <person name="Robertson E.K."/>
            <person name="Larsson T."/>
            <person name="Maumus F."/>
            <person name="Osuna-Cruz C.M."/>
            <person name="Vancaester E."/>
            <person name="Stenow R."/>
            <person name="Vandepoele K."/>
            <person name="Ploug H."/>
            <person name="Bruchert V."/>
            <person name="Godhe A."/>
            <person name="Topel M."/>
        </authorList>
    </citation>
    <scope>NUCLEOTIDE SEQUENCE</scope>
    <source>
        <strain evidence="5">R05AC</strain>
    </source>
</reference>
<dbReference type="Pfam" id="PF10250">
    <property type="entry name" value="O-FucT"/>
    <property type="match status" value="1"/>
</dbReference>
<dbReference type="CDD" id="cd11296">
    <property type="entry name" value="O-FucT_like"/>
    <property type="match status" value="1"/>
</dbReference>
<evidence type="ECO:0000313" key="5">
    <source>
        <dbReference type="EMBL" id="KAK1748944.1"/>
    </source>
</evidence>
<accession>A0AAD8YLQ7</accession>
<dbReference type="Gene3D" id="3.40.50.11340">
    <property type="match status" value="1"/>
</dbReference>
<dbReference type="GO" id="GO:0006004">
    <property type="term" value="P:fucose metabolic process"/>
    <property type="evidence" value="ECO:0007669"/>
    <property type="project" value="UniProtKB-KW"/>
</dbReference>
<keyword evidence="3" id="KW-0119">Carbohydrate metabolism</keyword>
<comment type="caution">
    <text evidence="5">The sequence shown here is derived from an EMBL/GenBank/DDBJ whole genome shotgun (WGS) entry which is preliminary data.</text>
</comment>
<dbReference type="PANTHER" id="PTHR31469:SF8">
    <property type="entry name" value="OS07G0641000 PROTEIN"/>
    <property type="match status" value="1"/>
</dbReference>